<proteinExistence type="predicted"/>
<reference evidence="3 4" key="1">
    <citation type="journal article" date="2020" name="Phytopathology">
        <title>Genome Sequence Resources of Colletotrichum truncatum, C. plurivorum, C. musicola, and C. sojae: Four Species Pathogenic to Soybean (Glycine max).</title>
        <authorList>
            <person name="Rogerio F."/>
            <person name="Boufleur T.R."/>
            <person name="Ciampi-Guillardi M."/>
            <person name="Sukno S.A."/>
            <person name="Thon M.R."/>
            <person name="Massola Junior N.S."/>
            <person name="Baroncelli R."/>
        </authorList>
    </citation>
    <scope>NUCLEOTIDE SEQUENCE [LARGE SCALE GENOMIC DNA]</scope>
    <source>
        <strain evidence="3 4">LFN0009</strain>
    </source>
</reference>
<keyword evidence="2" id="KW-0812">Transmembrane</keyword>
<evidence type="ECO:0000313" key="3">
    <source>
        <dbReference type="EMBL" id="KAF6795942.1"/>
    </source>
</evidence>
<feature type="transmembrane region" description="Helical" evidence="2">
    <location>
        <begin position="375"/>
        <end position="399"/>
    </location>
</feature>
<keyword evidence="2" id="KW-0472">Membrane</keyword>
<gene>
    <name evidence="3" type="ORF">CSOJ01_13284</name>
</gene>
<feature type="compositionally biased region" description="Pro residues" evidence="1">
    <location>
        <begin position="190"/>
        <end position="201"/>
    </location>
</feature>
<feature type="region of interest" description="Disordered" evidence="1">
    <location>
        <begin position="624"/>
        <end position="683"/>
    </location>
</feature>
<keyword evidence="4" id="KW-1185">Reference proteome</keyword>
<feature type="transmembrane region" description="Helical" evidence="2">
    <location>
        <begin position="332"/>
        <end position="354"/>
    </location>
</feature>
<dbReference type="Proteomes" id="UP000652219">
    <property type="component" value="Unassembled WGS sequence"/>
</dbReference>
<dbReference type="PANTHER" id="PTHR35184">
    <property type="entry name" value="YALI0C10208P"/>
    <property type="match status" value="1"/>
</dbReference>
<sequence length="703" mass="74746">MAGIAELLSALSPLVTQGIIAIQGAGGGGTTAAASASRAALTPAALPAASSTRAFVTPAVATLAAHKNSTAAEAAETPGPKAGPPPALQNQPPQVIVETNYIIYTTVKTLPPTFVTVTQTQTPPVQLPPPPPIQPPSPPSPPPVASGGPGAAPLVNPNPIAAPLPPPSSTPSTPTPKTSPQIAAASSASPPLPPLVAPPPAATTLRDTGGSPPPLLDPIMSGPAPRGGGNMPPNLNPMAQAGPLGGPPMRPPDPANGGFPGGIPNRTVDLPVTIMFMLLFMLGAYTHLTIYRRNAKRGHKFLISDIVFDFCMIRTVTCIFRITWSIVTTRGVVLVALITENGGAALLFAVNIFFAQRLVRSIHPKAGWCTAFGQLVLMLLFSVPAFVIFNASNLIISFFSVGNIERLDTTDELLKFGSGWNMFLAAFPVIVVTGCLCVPGPEPEKFGTGSLRVKVAILYFGSFLLMAGHAIRVYAIVNKEPPGTDSVIFGKAVFYTTGFMFELLVVAAYAFGRVDLRFHIPNGSSGPGDYSGDNDRGNYSVEEIERLIDNLGVPHQIMRERKGPEDMEMVFTIFFATKKDEKDAEKDGIADDTTVVGSNTYETPALPERPKRITRRQTLIDALRQPPARQETQPTSYPDMAGFYSPDYAQADGGRSPRRPQRPSLYSEFETGQGFKPNSNARAQQYWGPYVNEKEVMKDVDLR</sequence>
<feature type="transmembrane region" description="Helical" evidence="2">
    <location>
        <begin position="451"/>
        <end position="472"/>
    </location>
</feature>
<feature type="transmembrane region" description="Helical" evidence="2">
    <location>
        <begin position="270"/>
        <end position="290"/>
    </location>
</feature>
<accession>A0A8H6ITG4</accession>
<evidence type="ECO:0000313" key="4">
    <source>
        <dbReference type="Proteomes" id="UP000652219"/>
    </source>
</evidence>
<feature type="region of interest" description="Disordered" evidence="1">
    <location>
        <begin position="119"/>
        <end position="262"/>
    </location>
</feature>
<keyword evidence="2" id="KW-1133">Transmembrane helix</keyword>
<dbReference type="Pfam" id="PF11309">
    <property type="entry name" value="DUF3112"/>
    <property type="match status" value="1"/>
</dbReference>
<feature type="transmembrane region" description="Helical" evidence="2">
    <location>
        <begin position="419"/>
        <end position="439"/>
    </location>
</feature>
<dbReference type="PRINTS" id="PR01217">
    <property type="entry name" value="PRICHEXTENSN"/>
</dbReference>
<feature type="transmembrane region" description="Helical" evidence="2">
    <location>
        <begin position="492"/>
        <end position="511"/>
    </location>
</feature>
<dbReference type="InterPro" id="IPR021460">
    <property type="entry name" value="DUF3112"/>
</dbReference>
<feature type="compositionally biased region" description="Pro residues" evidence="1">
    <location>
        <begin position="160"/>
        <end position="169"/>
    </location>
</feature>
<feature type="compositionally biased region" description="Pro residues" evidence="1">
    <location>
        <begin position="125"/>
        <end position="144"/>
    </location>
</feature>
<feature type="compositionally biased region" description="Low complexity" evidence="1">
    <location>
        <begin position="170"/>
        <end position="189"/>
    </location>
</feature>
<dbReference type="AlphaFoldDB" id="A0A8H6ITG4"/>
<name>A0A8H6ITG4_9PEZI</name>
<evidence type="ECO:0000256" key="1">
    <source>
        <dbReference type="SAM" id="MobiDB-lite"/>
    </source>
</evidence>
<dbReference type="PANTHER" id="PTHR35184:SF1">
    <property type="entry name" value="INTEGRAL MEMBRANE PROTEIN"/>
    <property type="match status" value="1"/>
</dbReference>
<organism evidence="3 4">
    <name type="scientific">Colletotrichum sojae</name>
    <dbReference type="NCBI Taxonomy" id="2175907"/>
    <lineage>
        <taxon>Eukaryota</taxon>
        <taxon>Fungi</taxon>
        <taxon>Dikarya</taxon>
        <taxon>Ascomycota</taxon>
        <taxon>Pezizomycotina</taxon>
        <taxon>Sordariomycetes</taxon>
        <taxon>Hypocreomycetidae</taxon>
        <taxon>Glomerellales</taxon>
        <taxon>Glomerellaceae</taxon>
        <taxon>Colletotrichum</taxon>
        <taxon>Colletotrichum orchidearum species complex</taxon>
    </lineage>
</organism>
<protein>
    <submittedName>
        <fullName evidence="3">Uncharacterized protein</fullName>
    </submittedName>
</protein>
<evidence type="ECO:0000256" key="2">
    <source>
        <dbReference type="SAM" id="Phobius"/>
    </source>
</evidence>
<dbReference type="EMBL" id="WIGN01000377">
    <property type="protein sequence ID" value="KAF6795942.1"/>
    <property type="molecule type" value="Genomic_DNA"/>
</dbReference>
<comment type="caution">
    <text evidence="3">The sequence shown here is derived from an EMBL/GenBank/DDBJ whole genome shotgun (WGS) entry which is preliminary data.</text>
</comment>
<feature type="region of interest" description="Disordered" evidence="1">
    <location>
        <begin position="67"/>
        <end position="91"/>
    </location>
</feature>
<feature type="transmembrane region" description="Helical" evidence="2">
    <location>
        <begin position="302"/>
        <end position="326"/>
    </location>
</feature>
<feature type="compositionally biased region" description="Pro residues" evidence="1">
    <location>
        <begin position="245"/>
        <end position="254"/>
    </location>
</feature>